<dbReference type="GO" id="GO:0005829">
    <property type="term" value="C:cytosol"/>
    <property type="evidence" value="ECO:0007669"/>
    <property type="project" value="TreeGrafter"/>
</dbReference>
<evidence type="ECO:0000256" key="3">
    <source>
        <dbReference type="ARBA" id="ARBA00022630"/>
    </source>
</evidence>
<dbReference type="RefSeq" id="XP_005762218.1">
    <property type="nucleotide sequence ID" value="XM_005762161.1"/>
</dbReference>
<dbReference type="KEGG" id="ehx:EMIHUDRAFT_311837"/>
<dbReference type="GeneID" id="17255909"/>
<keyword evidence="4" id="KW-0274">FAD</keyword>
<comment type="cofactor">
    <cofactor evidence="1">
        <name>FAD</name>
        <dbReference type="ChEBI" id="CHEBI:57692"/>
    </cofactor>
</comment>
<dbReference type="PANTHER" id="PTHR11806:SF0">
    <property type="entry name" value="PROTEIN MTO1 HOMOLOG, MITOCHONDRIAL"/>
    <property type="match status" value="1"/>
</dbReference>
<proteinExistence type="inferred from homology"/>
<dbReference type="PaxDb" id="2903-EOD09789"/>
<evidence type="ECO:0000313" key="7">
    <source>
        <dbReference type="Proteomes" id="UP000013827"/>
    </source>
</evidence>
<dbReference type="GO" id="GO:0030488">
    <property type="term" value="P:tRNA methylation"/>
    <property type="evidence" value="ECO:0007669"/>
    <property type="project" value="TreeGrafter"/>
</dbReference>
<accession>A0A0D3IEV4</accession>
<dbReference type="InterPro" id="IPR026904">
    <property type="entry name" value="MnmG_C"/>
</dbReference>
<reference evidence="7" key="1">
    <citation type="journal article" date="2013" name="Nature">
        <title>Pan genome of the phytoplankton Emiliania underpins its global distribution.</title>
        <authorList>
            <person name="Read B.A."/>
            <person name="Kegel J."/>
            <person name="Klute M.J."/>
            <person name="Kuo A."/>
            <person name="Lefebvre S.C."/>
            <person name="Maumus F."/>
            <person name="Mayer C."/>
            <person name="Miller J."/>
            <person name="Monier A."/>
            <person name="Salamov A."/>
            <person name="Young J."/>
            <person name="Aguilar M."/>
            <person name="Claverie J.M."/>
            <person name="Frickenhaus S."/>
            <person name="Gonzalez K."/>
            <person name="Herman E.K."/>
            <person name="Lin Y.C."/>
            <person name="Napier J."/>
            <person name="Ogata H."/>
            <person name="Sarno A.F."/>
            <person name="Shmutz J."/>
            <person name="Schroeder D."/>
            <person name="de Vargas C."/>
            <person name="Verret F."/>
            <person name="von Dassow P."/>
            <person name="Valentin K."/>
            <person name="Van de Peer Y."/>
            <person name="Wheeler G."/>
            <person name="Dacks J.B."/>
            <person name="Delwiche C.F."/>
            <person name="Dyhrman S.T."/>
            <person name="Glockner G."/>
            <person name="John U."/>
            <person name="Richards T."/>
            <person name="Worden A.Z."/>
            <person name="Zhang X."/>
            <person name="Grigoriev I.V."/>
            <person name="Allen A.E."/>
            <person name="Bidle K."/>
            <person name="Borodovsky M."/>
            <person name="Bowler C."/>
            <person name="Brownlee C."/>
            <person name="Cock J.M."/>
            <person name="Elias M."/>
            <person name="Gladyshev V.N."/>
            <person name="Groth M."/>
            <person name="Guda C."/>
            <person name="Hadaegh A."/>
            <person name="Iglesias-Rodriguez M.D."/>
            <person name="Jenkins J."/>
            <person name="Jones B.M."/>
            <person name="Lawson T."/>
            <person name="Leese F."/>
            <person name="Lindquist E."/>
            <person name="Lobanov A."/>
            <person name="Lomsadze A."/>
            <person name="Malik S.B."/>
            <person name="Marsh M.E."/>
            <person name="Mackinder L."/>
            <person name="Mock T."/>
            <person name="Mueller-Roeber B."/>
            <person name="Pagarete A."/>
            <person name="Parker M."/>
            <person name="Probert I."/>
            <person name="Quesneville H."/>
            <person name="Raines C."/>
            <person name="Rensing S.A."/>
            <person name="Riano-Pachon D.M."/>
            <person name="Richier S."/>
            <person name="Rokitta S."/>
            <person name="Shiraiwa Y."/>
            <person name="Soanes D.M."/>
            <person name="van der Giezen M."/>
            <person name="Wahlund T.M."/>
            <person name="Williams B."/>
            <person name="Wilson W."/>
            <person name="Wolfe G."/>
            <person name="Wurch L.L."/>
        </authorList>
    </citation>
    <scope>NUCLEOTIDE SEQUENCE</scope>
</reference>
<reference evidence="6" key="2">
    <citation type="submission" date="2024-10" db="UniProtKB">
        <authorList>
            <consortium name="EnsemblProtists"/>
        </authorList>
    </citation>
    <scope>IDENTIFICATION</scope>
</reference>
<dbReference type="AlphaFoldDB" id="A0A0D3IEV4"/>
<evidence type="ECO:0000256" key="4">
    <source>
        <dbReference type="ARBA" id="ARBA00022827"/>
    </source>
</evidence>
<dbReference type="PANTHER" id="PTHR11806">
    <property type="entry name" value="GLUCOSE INHIBITED DIVISION PROTEIN A"/>
    <property type="match status" value="1"/>
</dbReference>
<dbReference type="SMART" id="SM01228">
    <property type="entry name" value="GIDA_assoc_3"/>
    <property type="match status" value="1"/>
</dbReference>
<keyword evidence="3" id="KW-0285">Flavoprotein</keyword>
<dbReference type="InterPro" id="IPR047001">
    <property type="entry name" value="MnmG_C_subdom"/>
</dbReference>
<evidence type="ECO:0000313" key="6">
    <source>
        <dbReference type="EnsemblProtists" id="EOD09789"/>
    </source>
</evidence>
<dbReference type="GO" id="GO:0070899">
    <property type="term" value="P:mitochondrial tRNA wobble uridine modification"/>
    <property type="evidence" value="ECO:0007669"/>
    <property type="project" value="UniProtKB-ARBA"/>
</dbReference>
<evidence type="ECO:0000256" key="1">
    <source>
        <dbReference type="ARBA" id="ARBA00001974"/>
    </source>
</evidence>
<dbReference type="FunFam" id="1.10.150.570:FF:000001">
    <property type="entry name" value="tRNA uridine 5-carboxymethylaminomethyl modification enzyme MnmG"/>
    <property type="match status" value="1"/>
</dbReference>
<dbReference type="GO" id="GO:0050660">
    <property type="term" value="F:flavin adenine dinucleotide binding"/>
    <property type="evidence" value="ECO:0007669"/>
    <property type="project" value="InterPro"/>
</dbReference>
<dbReference type="Gene3D" id="3.50.50.60">
    <property type="entry name" value="FAD/NAD(P)-binding domain"/>
    <property type="match status" value="2"/>
</dbReference>
<dbReference type="InterPro" id="IPR044920">
    <property type="entry name" value="MnmG_C_subdom_sf"/>
</dbReference>
<keyword evidence="7" id="KW-1185">Reference proteome</keyword>
<dbReference type="STRING" id="2903.R1DM53"/>
<protein>
    <recommendedName>
        <fullName evidence="5">tRNA uridine 5-carboxymethylaminomethyl modification enzyme C-terminal subdomain domain-containing protein</fullName>
    </recommendedName>
</protein>
<dbReference type="GO" id="GO:0005739">
    <property type="term" value="C:mitochondrion"/>
    <property type="evidence" value="ECO:0007669"/>
    <property type="project" value="GOC"/>
</dbReference>
<dbReference type="InterPro" id="IPR040131">
    <property type="entry name" value="MnmG_N"/>
</dbReference>
<dbReference type="HOGENOM" id="CLU_007831_2_2_1"/>
<dbReference type="InterPro" id="IPR002218">
    <property type="entry name" value="MnmG-rel"/>
</dbReference>
<dbReference type="Pfam" id="PF01134">
    <property type="entry name" value="GIDA"/>
    <property type="match status" value="2"/>
</dbReference>
<organism evidence="6 7">
    <name type="scientific">Emiliania huxleyi (strain CCMP1516)</name>
    <dbReference type="NCBI Taxonomy" id="280463"/>
    <lineage>
        <taxon>Eukaryota</taxon>
        <taxon>Haptista</taxon>
        <taxon>Haptophyta</taxon>
        <taxon>Prymnesiophyceae</taxon>
        <taxon>Isochrysidales</taxon>
        <taxon>Noelaerhabdaceae</taxon>
        <taxon>Emiliania</taxon>
    </lineage>
</organism>
<evidence type="ECO:0000256" key="2">
    <source>
        <dbReference type="ARBA" id="ARBA00007653"/>
    </source>
</evidence>
<dbReference type="Proteomes" id="UP000013827">
    <property type="component" value="Unassembled WGS sequence"/>
</dbReference>
<evidence type="ECO:0000259" key="5">
    <source>
        <dbReference type="SMART" id="SM01228"/>
    </source>
</evidence>
<dbReference type="EnsemblProtists" id="EOD09789">
    <property type="protein sequence ID" value="EOD09789"/>
    <property type="gene ID" value="EMIHUDRAFT_311837"/>
</dbReference>
<dbReference type="InterPro" id="IPR036188">
    <property type="entry name" value="FAD/NAD-bd_sf"/>
</dbReference>
<feature type="domain" description="tRNA uridine 5-carboxymethylaminomethyl modification enzyme C-terminal subdomain" evidence="5">
    <location>
        <begin position="491"/>
        <end position="564"/>
    </location>
</feature>
<dbReference type="Gene3D" id="1.10.150.570">
    <property type="entry name" value="GidA associated domain, C-terminal subdomain"/>
    <property type="match status" value="1"/>
</dbReference>
<dbReference type="eggNOG" id="KOG2311">
    <property type="taxonomic scope" value="Eukaryota"/>
</dbReference>
<dbReference type="Pfam" id="PF13932">
    <property type="entry name" value="SAM_GIDA_C"/>
    <property type="match status" value="1"/>
</dbReference>
<name>A0A0D3IEV4_EMIH1</name>
<dbReference type="PRINTS" id="PR00411">
    <property type="entry name" value="PNDRDTASEI"/>
</dbReference>
<dbReference type="SUPFAM" id="SSF51905">
    <property type="entry name" value="FAD/NAD(P)-binding domain"/>
    <property type="match status" value="1"/>
</dbReference>
<sequence>MWMEAASSLDADVIVVGGGHAGCEAAAAAARAGASTLLVTQRLDTIGEMSCNPSIGGVGKGHLVREIDAMGGLMGGVADAAAIHFRLLNRSKGPAADRDLFRAAMQAALRRCSGLCLVEDSAEDLLLLDEGGVGGVRTGSGRTLRARAVVLTTGTLLPPAILIGRHRRPAGRLARLDARAAANRGGEAGEGRAGEGFEAEGAAVGMAATLERLGLRLARLKTGTPPRLDGRTVDWSHPHLVAQPSEPDPTFLSLANALRTAPLAPGVVTCYMTTTSEETLALVGLEPERLSSLFVYPNGISGAYPPHVQARIVASIPGLEAADIVQPAYDVEYEYVDPTQAAPTPYLAAAAPSDGTTGYEEAAALGLVAGANAALAARGEAPLLLRREEARAYIGVLADDLVTRGTTEPYRMLLLRADNADARLTRRAAEVGLVGAEALSALRQKSDAVARGTAALEAARVPAEGELRGELGGGAAPLVEPVAREAVEVLVKYQGYIGQQEARVRAARKAAAAGVALPAGLSYRAVPGLSHEEVEKLEAAQPATITAAQAVAGVTPAAIERLLAHLQRARTMRRAVGEEV</sequence>
<comment type="similarity">
    <text evidence="2">Belongs to the MnmG family.</text>
</comment>